<dbReference type="Proteomes" id="UP000254618">
    <property type="component" value="Unassembled WGS sequence"/>
</dbReference>
<evidence type="ECO:0000256" key="1">
    <source>
        <dbReference type="SAM" id="SignalP"/>
    </source>
</evidence>
<keyword evidence="4" id="KW-1185">Reference proteome</keyword>
<organism evidence="3 5">
    <name type="scientific">Moraxella equi</name>
    <dbReference type="NCBI Taxonomy" id="60442"/>
    <lineage>
        <taxon>Bacteria</taxon>
        <taxon>Pseudomonadati</taxon>
        <taxon>Pseudomonadota</taxon>
        <taxon>Gammaproteobacteria</taxon>
        <taxon>Moraxellales</taxon>
        <taxon>Moraxellaceae</taxon>
        <taxon>Moraxella</taxon>
    </lineage>
</organism>
<feature type="signal peptide" evidence="1">
    <location>
        <begin position="1"/>
        <end position="23"/>
    </location>
</feature>
<evidence type="ECO:0000313" key="4">
    <source>
        <dbReference type="Proteomes" id="UP000190777"/>
    </source>
</evidence>
<reference evidence="3 5" key="2">
    <citation type="submission" date="2018-06" db="EMBL/GenBank/DDBJ databases">
        <authorList>
            <consortium name="Pathogen Informatics"/>
            <person name="Doyle S."/>
        </authorList>
    </citation>
    <scope>NUCLEOTIDE SEQUENCE [LARGE SCALE GENOMIC DNA]</scope>
    <source>
        <strain evidence="3 5">NCTC11012</strain>
    </source>
</reference>
<evidence type="ECO:0000313" key="3">
    <source>
        <dbReference type="EMBL" id="STZ04208.1"/>
    </source>
</evidence>
<proteinExistence type="predicted"/>
<dbReference type="AlphaFoldDB" id="A0A378QTU6"/>
<dbReference type="Proteomes" id="UP000190777">
    <property type="component" value="Unassembled WGS sequence"/>
</dbReference>
<keyword evidence="1" id="KW-0732">Signal</keyword>
<gene>
    <name evidence="2" type="ORF">B5J93_01475</name>
    <name evidence="3" type="ORF">NCTC11012_02476</name>
</gene>
<dbReference type="EMBL" id="MXAP01000015">
    <property type="protein sequence ID" value="OPH39957.1"/>
    <property type="molecule type" value="Genomic_DNA"/>
</dbReference>
<evidence type="ECO:0000313" key="5">
    <source>
        <dbReference type="Proteomes" id="UP000254618"/>
    </source>
</evidence>
<feature type="chain" id="PRO_5016978668" evidence="1">
    <location>
        <begin position="24"/>
        <end position="81"/>
    </location>
</feature>
<sequence length="81" mass="9046">MGKFIKNLAILATIATMTSSAMAYTIERQWYEIWFQVEGRCNDGTYFNGSQGSDGSWTVQGKQQGFHVSSLDTAIRQACLE</sequence>
<dbReference type="EMBL" id="UGQF01000001">
    <property type="protein sequence ID" value="STZ04208.1"/>
    <property type="molecule type" value="Genomic_DNA"/>
</dbReference>
<evidence type="ECO:0000313" key="2">
    <source>
        <dbReference type="EMBL" id="OPH39957.1"/>
    </source>
</evidence>
<reference evidence="2 4" key="1">
    <citation type="submission" date="2017-03" db="EMBL/GenBank/DDBJ databases">
        <title>Draft genome sequence of Moraxella equi CCUG 4950T type strain.</title>
        <authorList>
            <person name="Salva-Serra F."/>
            <person name="Engstrom-Jakobsson H."/>
            <person name="Thorell K."/>
            <person name="Jaen-Luchoro D."/>
            <person name="Gonzales-Siles L."/>
            <person name="Karlsson R."/>
            <person name="Yazdan S."/>
            <person name="Boulund F."/>
            <person name="Johnning A."/>
            <person name="Engstrand L."/>
            <person name="Kristiansson E."/>
            <person name="Moore E."/>
        </authorList>
    </citation>
    <scope>NUCLEOTIDE SEQUENCE [LARGE SCALE GENOMIC DNA]</scope>
    <source>
        <strain evidence="2 4">CCUG 4950</strain>
    </source>
</reference>
<dbReference type="RefSeq" id="WP_079324097.1">
    <property type="nucleotide sequence ID" value="NZ_MXAP01000015.1"/>
</dbReference>
<accession>A0A378QTU6</accession>
<protein>
    <submittedName>
        <fullName evidence="3">Uncharacterized protein</fullName>
    </submittedName>
</protein>
<name>A0A378QTU6_9GAMM</name>